<dbReference type="CDD" id="cd01650">
    <property type="entry name" value="RT_nLTR_like"/>
    <property type="match status" value="1"/>
</dbReference>
<accession>A0A9D3VYG4</accession>
<dbReference type="EMBL" id="JAIQCV010000004">
    <property type="protein sequence ID" value="KAH1105951.1"/>
    <property type="molecule type" value="Genomic_DNA"/>
</dbReference>
<dbReference type="Proteomes" id="UP000828251">
    <property type="component" value="Unassembled WGS sequence"/>
</dbReference>
<sequence length="315" mass="36576">MKLSKLGERFSKWARDEKRGRDRQTKDLNSRMLELCDADISEVVLAEMTDIKLQMNLEADMEELFWEQRARVNWLHMGDRNTTFFHRWASFRRKKNRIKGLMDENGCWVSEPEGISKVATDYFKELFTVQGTSSGGRLDSLIMRCIPREINDRLVRDFEAAEVLEAVKSIAPLKASGKDGYPAIFFQKYLHIVGEEMTKYCLQVLNGQRNMEEVNYTNIVLILKVNSPKSMKEFHPISLCNVVYKIISKVIVNRFRLVLHYCIDDSQGAFVPGRQITDNIIVAYEILHSMKKRRGGLNKSFALKLDMSKAYDRVE</sequence>
<evidence type="ECO:0000313" key="3">
    <source>
        <dbReference type="Proteomes" id="UP000828251"/>
    </source>
</evidence>
<dbReference type="PANTHER" id="PTHR46890:SF48">
    <property type="entry name" value="RNA-DIRECTED DNA POLYMERASE"/>
    <property type="match status" value="1"/>
</dbReference>
<gene>
    <name evidence="2" type="ORF">J1N35_009719</name>
</gene>
<dbReference type="AlphaFoldDB" id="A0A9D3VYG4"/>
<feature type="domain" description="Reverse transcriptase" evidence="1">
    <location>
        <begin position="228"/>
        <end position="315"/>
    </location>
</feature>
<dbReference type="Pfam" id="PF00078">
    <property type="entry name" value="RVT_1"/>
    <property type="match status" value="1"/>
</dbReference>
<proteinExistence type="predicted"/>
<dbReference type="PANTHER" id="PTHR46890">
    <property type="entry name" value="NON-LTR RETROLELEMENT REVERSE TRANSCRIPTASE-LIKE PROTEIN-RELATED"/>
    <property type="match status" value="1"/>
</dbReference>
<keyword evidence="3" id="KW-1185">Reference proteome</keyword>
<comment type="caution">
    <text evidence="2">The sequence shown here is derived from an EMBL/GenBank/DDBJ whole genome shotgun (WGS) entry which is preliminary data.</text>
</comment>
<dbReference type="InterPro" id="IPR052343">
    <property type="entry name" value="Retrotransposon-Effector_Assoc"/>
</dbReference>
<dbReference type="SUPFAM" id="SSF56672">
    <property type="entry name" value="DNA/RNA polymerases"/>
    <property type="match status" value="1"/>
</dbReference>
<evidence type="ECO:0000313" key="2">
    <source>
        <dbReference type="EMBL" id="KAH1105951.1"/>
    </source>
</evidence>
<dbReference type="OrthoDB" id="999775at2759"/>
<protein>
    <recommendedName>
        <fullName evidence="1">Reverse transcriptase domain-containing protein</fullName>
    </recommendedName>
</protein>
<dbReference type="InterPro" id="IPR043502">
    <property type="entry name" value="DNA/RNA_pol_sf"/>
</dbReference>
<dbReference type="InterPro" id="IPR000477">
    <property type="entry name" value="RT_dom"/>
</dbReference>
<name>A0A9D3VYG4_9ROSI</name>
<reference evidence="2 3" key="1">
    <citation type="journal article" date="2021" name="Plant Biotechnol. J.">
        <title>Multi-omics assisted identification of the key and species-specific regulatory components of drought-tolerant mechanisms in Gossypium stocksii.</title>
        <authorList>
            <person name="Yu D."/>
            <person name="Ke L."/>
            <person name="Zhang D."/>
            <person name="Wu Y."/>
            <person name="Sun Y."/>
            <person name="Mei J."/>
            <person name="Sun J."/>
            <person name="Sun Y."/>
        </authorList>
    </citation>
    <scope>NUCLEOTIDE SEQUENCE [LARGE SCALE GENOMIC DNA]</scope>
    <source>
        <strain evidence="3">cv. E1</strain>
        <tissue evidence="2">Leaf</tissue>
    </source>
</reference>
<organism evidence="2 3">
    <name type="scientific">Gossypium stocksii</name>
    <dbReference type="NCBI Taxonomy" id="47602"/>
    <lineage>
        <taxon>Eukaryota</taxon>
        <taxon>Viridiplantae</taxon>
        <taxon>Streptophyta</taxon>
        <taxon>Embryophyta</taxon>
        <taxon>Tracheophyta</taxon>
        <taxon>Spermatophyta</taxon>
        <taxon>Magnoliopsida</taxon>
        <taxon>eudicotyledons</taxon>
        <taxon>Gunneridae</taxon>
        <taxon>Pentapetalae</taxon>
        <taxon>rosids</taxon>
        <taxon>malvids</taxon>
        <taxon>Malvales</taxon>
        <taxon>Malvaceae</taxon>
        <taxon>Malvoideae</taxon>
        <taxon>Gossypium</taxon>
    </lineage>
</organism>
<evidence type="ECO:0000259" key="1">
    <source>
        <dbReference type="Pfam" id="PF00078"/>
    </source>
</evidence>